<gene>
    <name evidence="1" type="ORF">RDI58_007034</name>
</gene>
<evidence type="ECO:0000313" key="2">
    <source>
        <dbReference type="Proteomes" id="UP001371456"/>
    </source>
</evidence>
<evidence type="ECO:0000313" key="1">
    <source>
        <dbReference type="EMBL" id="KAK6793581.1"/>
    </source>
</evidence>
<reference evidence="1 2" key="1">
    <citation type="submission" date="2024-02" db="EMBL/GenBank/DDBJ databases">
        <title>de novo genome assembly of Solanum bulbocastanum strain 11H21.</title>
        <authorList>
            <person name="Hosaka A.J."/>
        </authorList>
    </citation>
    <scope>NUCLEOTIDE SEQUENCE [LARGE SCALE GENOMIC DNA]</scope>
    <source>
        <tissue evidence="1">Young leaves</tissue>
    </source>
</reference>
<accession>A0AAN8U095</accession>
<dbReference type="EMBL" id="JBANQN010000003">
    <property type="protein sequence ID" value="KAK6793581.1"/>
    <property type="molecule type" value="Genomic_DNA"/>
</dbReference>
<keyword evidence="2" id="KW-1185">Reference proteome</keyword>
<protein>
    <submittedName>
        <fullName evidence="1">Uncharacterized protein</fullName>
    </submittedName>
</protein>
<name>A0AAN8U095_SOLBU</name>
<dbReference type="AlphaFoldDB" id="A0AAN8U095"/>
<organism evidence="1 2">
    <name type="scientific">Solanum bulbocastanum</name>
    <name type="common">Wild potato</name>
    <dbReference type="NCBI Taxonomy" id="147425"/>
    <lineage>
        <taxon>Eukaryota</taxon>
        <taxon>Viridiplantae</taxon>
        <taxon>Streptophyta</taxon>
        <taxon>Embryophyta</taxon>
        <taxon>Tracheophyta</taxon>
        <taxon>Spermatophyta</taxon>
        <taxon>Magnoliopsida</taxon>
        <taxon>eudicotyledons</taxon>
        <taxon>Gunneridae</taxon>
        <taxon>Pentapetalae</taxon>
        <taxon>asterids</taxon>
        <taxon>lamiids</taxon>
        <taxon>Solanales</taxon>
        <taxon>Solanaceae</taxon>
        <taxon>Solanoideae</taxon>
        <taxon>Solaneae</taxon>
        <taxon>Solanum</taxon>
    </lineage>
</organism>
<comment type="caution">
    <text evidence="1">The sequence shown here is derived from an EMBL/GenBank/DDBJ whole genome shotgun (WGS) entry which is preliminary data.</text>
</comment>
<sequence>MWSLASEFQTKVKESWQERSEGRHMFGVVGLLGSKNHNRKHVCSAIIQNGNLVTQTQREGLTKEFTKEEVKQALWEMVINHQDLMGEFGSIKLMPQGLLTFSEASVLTTNAGKSNIFSANMERRCLEDMCDHWVCKRIIAFKILGGPHFI</sequence>
<proteinExistence type="predicted"/>
<dbReference type="Proteomes" id="UP001371456">
    <property type="component" value="Unassembled WGS sequence"/>
</dbReference>